<evidence type="ECO:0000313" key="2">
    <source>
        <dbReference type="Proteomes" id="UP000596742"/>
    </source>
</evidence>
<dbReference type="GO" id="GO:0016887">
    <property type="term" value="F:ATP hydrolysis activity"/>
    <property type="evidence" value="ECO:0007669"/>
    <property type="project" value="InterPro"/>
</dbReference>
<accession>A0A8B6CFI6</accession>
<gene>
    <name evidence="1" type="ORF">MGAL_10B067004</name>
</gene>
<comment type="caution">
    <text evidence="1">The sequence shown here is derived from an EMBL/GenBank/DDBJ whole genome shotgun (WGS) entry which is preliminary data.</text>
</comment>
<proteinExistence type="predicted"/>
<evidence type="ECO:0000313" key="1">
    <source>
        <dbReference type="EMBL" id="VDI03780.1"/>
    </source>
</evidence>
<dbReference type="OrthoDB" id="6146834at2759"/>
<reference evidence="1" key="1">
    <citation type="submission" date="2018-11" db="EMBL/GenBank/DDBJ databases">
        <authorList>
            <person name="Alioto T."/>
            <person name="Alioto T."/>
        </authorList>
    </citation>
    <scope>NUCLEOTIDE SEQUENCE</scope>
</reference>
<dbReference type="AlphaFoldDB" id="A0A8B6CFI6"/>
<organism evidence="1 2">
    <name type="scientific">Mytilus galloprovincialis</name>
    <name type="common">Mediterranean mussel</name>
    <dbReference type="NCBI Taxonomy" id="29158"/>
    <lineage>
        <taxon>Eukaryota</taxon>
        <taxon>Metazoa</taxon>
        <taxon>Spiralia</taxon>
        <taxon>Lophotrochozoa</taxon>
        <taxon>Mollusca</taxon>
        <taxon>Bivalvia</taxon>
        <taxon>Autobranchia</taxon>
        <taxon>Pteriomorphia</taxon>
        <taxon>Mytilida</taxon>
        <taxon>Mytiloidea</taxon>
        <taxon>Mytilidae</taxon>
        <taxon>Mytilinae</taxon>
        <taxon>Mytilus</taxon>
    </lineage>
</organism>
<dbReference type="GO" id="GO:0004842">
    <property type="term" value="F:ubiquitin-protein transferase activity"/>
    <property type="evidence" value="ECO:0007669"/>
    <property type="project" value="InterPro"/>
</dbReference>
<dbReference type="Proteomes" id="UP000596742">
    <property type="component" value="Unassembled WGS sequence"/>
</dbReference>
<protein>
    <submittedName>
        <fullName evidence="1">Uncharacterized protein</fullName>
    </submittedName>
</protein>
<keyword evidence="2" id="KW-1185">Reference proteome</keyword>
<dbReference type="EMBL" id="UYJE01001628">
    <property type="protein sequence ID" value="VDI03780.1"/>
    <property type="molecule type" value="Genomic_DNA"/>
</dbReference>
<name>A0A8B6CFI6_MYTGA</name>
<dbReference type="InterPro" id="IPR031248">
    <property type="entry name" value="RNF213"/>
</dbReference>
<dbReference type="PANTHER" id="PTHR22605">
    <property type="entry name" value="RZ-TYPE DOMAIN-CONTAINING PROTEIN"/>
    <property type="match status" value="1"/>
</dbReference>
<sequence>MVASKSENIKRAGTFRKSVSQGLESRVVPILAGIVSFIDTNRNLDILIRNDEQKQTWQTDLWLHFINDPELTQLNYATIVSPKQQELQEVFVKTTSATGKVFSATMPFSWLIYNQIDEVLTNTKETQDNGE</sequence>
<dbReference type="PANTHER" id="PTHR22605:SF16">
    <property type="entry name" value="E3 UBIQUITIN-PROTEIN LIGASE RNF213"/>
    <property type="match status" value="1"/>
</dbReference>